<evidence type="ECO:0000256" key="2">
    <source>
        <dbReference type="SAM" id="Phobius"/>
    </source>
</evidence>
<dbReference type="Proteomes" id="UP000318717">
    <property type="component" value="Unassembled WGS sequence"/>
</dbReference>
<name>A0A4Y3I0X6_9VIBR</name>
<comment type="caution">
    <text evidence="3">The sequence shown here is derived from an EMBL/GenBank/DDBJ whole genome shotgun (WGS) entry which is preliminary data.</text>
</comment>
<evidence type="ECO:0000313" key="4">
    <source>
        <dbReference type="Proteomes" id="UP000318717"/>
    </source>
</evidence>
<keyword evidence="2" id="KW-0472">Membrane</keyword>
<keyword evidence="4" id="KW-1185">Reference proteome</keyword>
<sequence>MSIIETYQPICNVIGIMVAFVLMSGIILDRATRVRTRKSSNERQEIKIERDPRD</sequence>
<protein>
    <submittedName>
        <fullName evidence="3">Uncharacterized protein</fullName>
    </submittedName>
</protein>
<reference evidence="3 4" key="1">
    <citation type="submission" date="2019-06" db="EMBL/GenBank/DDBJ databases">
        <title>Whole genome shotgun sequence of Vibrio inusitatus NBRC 102082.</title>
        <authorList>
            <person name="Hosoyama A."/>
            <person name="Uohara A."/>
            <person name="Ohji S."/>
            <person name="Ichikawa N."/>
        </authorList>
    </citation>
    <scope>NUCLEOTIDE SEQUENCE [LARGE SCALE GENOMIC DNA]</scope>
    <source>
        <strain evidence="3 4">NBRC 102082</strain>
    </source>
</reference>
<feature type="transmembrane region" description="Helical" evidence="2">
    <location>
        <begin position="6"/>
        <end position="28"/>
    </location>
</feature>
<organism evidence="3 4">
    <name type="scientific">Vibrio inusitatus NBRC 102082</name>
    <dbReference type="NCBI Taxonomy" id="1219070"/>
    <lineage>
        <taxon>Bacteria</taxon>
        <taxon>Pseudomonadati</taxon>
        <taxon>Pseudomonadota</taxon>
        <taxon>Gammaproteobacteria</taxon>
        <taxon>Vibrionales</taxon>
        <taxon>Vibrionaceae</taxon>
        <taxon>Vibrio</taxon>
    </lineage>
</organism>
<evidence type="ECO:0000313" key="3">
    <source>
        <dbReference type="EMBL" id="GEA52114.1"/>
    </source>
</evidence>
<keyword evidence="2" id="KW-0812">Transmembrane</keyword>
<feature type="region of interest" description="Disordered" evidence="1">
    <location>
        <begin position="34"/>
        <end position="54"/>
    </location>
</feature>
<feature type="compositionally biased region" description="Basic and acidic residues" evidence="1">
    <location>
        <begin position="39"/>
        <end position="54"/>
    </location>
</feature>
<keyword evidence="2" id="KW-1133">Transmembrane helix</keyword>
<gene>
    <name evidence="3" type="ORF">VIN01S_29180</name>
</gene>
<proteinExistence type="predicted"/>
<accession>A0A4Y3I0X6</accession>
<evidence type="ECO:0000256" key="1">
    <source>
        <dbReference type="SAM" id="MobiDB-lite"/>
    </source>
</evidence>
<dbReference type="AlphaFoldDB" id="A0A4Y3I0X6"/>
<dbReference type="EMBL" id="BJLF01000016">
    <property type="protein sequence ID" value="GEA52114.1"/>
    <property type="molecule type" value="Genomic_DNA"/>
</dbReference>